<dbReference type="AlphaFoldDB" id="A0A5J4WMV9"/>
<evidence type="ECO:0000256" key="5">
    <source>
        <dbReference type="SAM" id="MobiDB-lite"/>
    </source>
</evidence>
<evidence type="ECO:0000256" key="1">
    <source>
        <dbReference type="ARBA" id="ARBA00012513"/>
    </source>
</evidence>
<evidence type="ECO:0000313" key="8">
    <source>
        <dbReference type="Proteomes" id="UP000324800"/>
    </source>
</evidence>
<proteinExistence type="predicted"/>
<dbReference type="PANTHER" id="PTHR11909">
    <property type="entry name" value="CASEIN KINASE-RELATED"/>
    <property type="match status" value="1"/>
</dbReference>
<dbReference type="EMBL" id="SNRW01001483">
    <property type="protein sequence ID" value="KAA6396221.1"/>
    <property type="molecule type" value="Genomic_DNA"/>
</dbReference>
<dbReference type="GO" id="GO:0005524">
    <property type="term" value="F:ATP binding"/>
    <property type="evidence" value="ECO:0007669"/>
    <property type="project" value="UniProtKB-UniRule"/>
</dbReference>
<dbReference type="InterPro" id="IPR008271">
    <property type="entry name" value="Ser/Thr_kinase_AS"/>
</dbReference>
<evidence type="ECO:0000313" key="7">
    <source>
        <dbReference type="EMBL" id="KAA6396221.1"/>
    </source>
</evidence>
<dbReference type="EC" id="2.7.11.1" evidence="1"/>
<evidence type="ECO:0000256" key="3">
    <source>
        <dbReference type="ARBA" id="ARBA00022840"/>
    </source>
</evidence>
<feature type="region of interest" description="Disordered" evidence="5">
    <location>
        <begin position="460"/>
        <end position="491"/>
    </location>
</feature>
<reference evidence="7 8" key="1">
    <citation type="submission" date="2019-03" db="EMBL/GenBank/DDBJ databases">
        <title>Single cell metagenomics reveals metabolic interactions within the superorganism composed of flagellate Streblomastix strix and complex community of Bacteroidetes bacteria on its surface.</title>
        <authorList>
            <person name="Treitli S.C."/>
            <person name="Kolisko M."/>
            <person name="Husnik F."/>
            <person name="Keeling P."/>
            <person name="Hampl V."/>
        </authorList>
    </citation>
    <scope>NUCLEOTIDE SEQUENCE [LARGE SCALE GENOMIC DNA]</scope>
    <source>
        <strain evidence="7">ST1C</strain>
    </source>
</reference>
<dbReference type="InterPro" id="IPR050235">
    <property type="entry name" value="CK1_Ser-Thr_kinase"/>
</dbReference>
<feature type="compositionally biased region" description="Basic and acidic residues" evidence="5">
    <location>
        <begin position="460"/>
        <end position="473"/>
    </location>
</feature>
<protein>
    <recommendedName>
        <fullName evidence="1">non-specific serine/threonine protein kinase</fullName>
        <ecNumber evidence="1">2.7.11.1</ecNumber>
    </recommendedName>
</protein>
<accession>A0A5J4WMV9</accession>
<dbReference type="PROSITE" id="PS00107">
    <property type="entry name" value="PROTEIN_KINASE_ATP"/>
    <property type="match status" value="1"/>
</dbReference>
<dbReference type="OrthoDB" id="5979581at2759"/>
<comment type="caution">
    <text evidence="7">The sequence shown here is derived from an EMBL/GenBank/DDBJ whole genome shotgun (WGS) entry which is preliminary data.</text>
</comment>
<dbReference type="InterPro" id="IPR017441">
    <property type="entry name" value="Protein_kinase_ATP_BS"/>
</dbReference>
<dbReference type="InterPro" id="IPR011009">
    <property type="entry name" value="Kinase-like_dom_sf"/>
</dbReference>
<feature type="domain" description="Protein kinase" evidence="6">
    <location>
        <begin position="21"/>
        <end position="284"/>
    </location>
</feature>
<dbReference type="SUPFAM" id="SSF56112">
    <property type="entry name" value="Protein kinase-like (PK-like)"/>
    <property type="match status" value="1"/>
</dbReference>
<dbReference type="GO" id="GO:0004674">
    <property type="term" value="F:protein serine/threonine kinase activity"/>
    <property type="evidence" value="ECO:0007669"/>
    <property type="project" value="UniProtKB-EC"/>
</dbReference>
<gene>
    <name evidence="7" type="ORF">EZS28_008251</name>
</gene>
<dbReference type="Gene3D" id="1.10.510.10">
    <property type="entry name" value="Transferase(Phosphotransferase) domain 1"/>
    <property type="match status" value="1"/>
</dbReference>
<dbReference type="Proteomes" id="UP000324800">
    <property type="component" value="Unassembled WGS sequence"/>
</dbReference>
<dbReference type="InterPro" id="IPR000719">
    <property type="entry name" value="Prot_kinase_dom"/>
</dbReference>
<sequence>MTSQPCAATVPFVAGDSIRDYVLQRQIGAGTYGAIFSALYRNGNVIKQVAIKLEKQLPQFSLQYSEVYTLKQMQGNVHFAKFYQCGTHNGFIFVSMELLGPSLISVVNRKRPYTLTLLQLLKFGVQAIESLQAMHHINLVHRDVKPDNFVIGNTKETAGIIYLIDFGLCKKLPMKNGQVIKPATPGNFRGTARYASPNAHKKIELGRQDDLISLLYMMVEYYTGKLPWIGKFDHDEIGKIKFQCVGGTLLKGMPADFLQFEKHIFSLEITDEPNYAYLISLMYSAAEKSGLDLNSPFEWEKELDEHREVVLKRHKDQQISEKPETKYLNPNFLNAFERNDQNQYSVFMLAATPAQQYSMNSSQGLQGGGNSDSQLNFENPFSTSLQQLQLVGGRQRFQSIVNVDELMGLHHLPQQQSQSQLSQKSNRQIYAEDTILSEDSAEMEEFEKIDIQIDKREVKDSRLNNEKKDDKQLRNKPQSNKNANNKDLTKIPLHLADQDKFSEQLSNTTRSNKIQGMSGSLVFSGIESTPVNQGGIALLNAFQFEKGLVKKEFKER</sequence>
<name>A0A5J4WMV9_9EUKA</name>
<evidence type="ECO:0000256" key="4">
    <source>
        <dbReference type="PROSITE-ProRule" id="PRU10141"/>
    </source>
</evidence>
<evidence type="ECO:0000256" key="2">
    <source>
        <dbReference type="ARBA" id="ARBA00022741"/>
    </source>
</evidence>
<dbReference type="Pfam" id="PF00069">
    <property type="entry name" value="Pkinase"/>
    <property type="match status" value="1"/>
</dbReference>
<dbReference type="PROSITE" id="PS50011">
    <property type="entry name" value="PROTEIN_KINASE_DOM"/>
    <property type="match status" value="1"/>
</dbReference>
<organism evidence="7 8">
    <name type="scientific">Streblomastix strix</name>
    <dbReference type="NCBI Taxonomy" id="222440"/>
    <lineage>
        <taxon>Eukaryota</taxon>
        <taxon>Metamonada</taxon>
        <taxon>Preaxostyla</taxon>
        <taxon>Oxymonadida</taxon>
        <taxon>Streblomastigidae</taxon>
        <taxon>Streblomastix</taxon>
    </lineage>
</organism>
<dbReference type="SMART" id="SM00220">
    <property type="entry name" value="S_TKc"/>
    <property type="match status" value="1"/>
</dbReference>
<feature type="binding site" evidence="4">
    <location>
        <position position="52"/>
    </location>
    <ligand>
        <name>ATP</name>
        <dbReference type="ChEBI" id="CHEBI:30616"/>
    </ligand>
</feature>
<dbReference type="PROSITE" id="PS00108">
    <property type="entry name" value="PROTEIN_KINASE_ST"/>
    <property type="match status" value="1"/>
</dbReference>
<feature type="region of interest" description="Disordered" evidence="5">
    <location>
        <begin position="359"/>
        <end position="378"/>
    </location>
</feature>
<keyword evidence="2 4" id="KW-0547">Nucleotide-binding</keyword>
<feature type="compositionally biased region" description="Polar residues" evidence="5">
    <location>
        <begin position="475"/>
        <end position="486"/>
    </location>
</feature>
<keyword evidence="3 4" id="KW-0067">ATP-binding</keyword>
<evidence type="ECO:0000259" key="6">
    <source>
        <dbReference type="PROSITE" id="PS50011"/>
    </source>
</evidence>